<evidence type="ECO:0000313" key="15">
    <source>
        <dbReference type="EMBL" id="KAF5738506.1"/>
    </source>
</evidence>
<dbReference type="PROSITE" id="PS51081">
    <property type="entry name" value="ZF_SIAH"/>
    <property type="match status" value="1"/>
</dbReference>
<reference evidence="15 16" key="1">
    <citation type="journal article" date="2020" name="Nat. Commun.">
        <title>Genome of Tripterygium wilfordii and identification of cytochrome P450 involved in triptolide biosynthesis.</title>
        <authorList>
            <person name="Tu L."/>
            <person name="Su P."/>
            <person name="Zhang Z."/>
            <person name="Gao L."/>
            <person name="Wang J."/>
            <person name="Hu T."/>
            <person name="Zhou J."/>
            <person name="Zhang Y."/>
            <person name="Zhao Y."/>
            <person name="Liu Y."/>
            <person name="Song Y."/>
            <person name="Tong Y."/>
            <person name="Lu Y."/>
            <person name="Yang J."/>
            <person name="Xu C."/>
            <person name="Jia M."/>
            <person name="Peters R.J."/>
            <person name="Huang L."/>
            <person name="Gao W."/>
        </authorList>
    </citation>
    <scope>NUCLEOTIDE SEQUENCE [LARGE SCALE GENOMIC DNA]</scope>
    <source>
        <strain evidence="16">cv. XIE 37</strain>
        <tissue evidence="15">Leaf</tissue>
    </source>
</reference>
<dbReference type="InterPro" id="IPR001841">
    <property type="entry name" value="Znf_RING"/>
</dbReference>
<evidence type="ECO:0000256" key="1">
    <source>
        <dbReference type="ARBA" id="ARBA00000900"/>
    </source>
</evidence>
<feature type="region of interest" description="Disordered" evidence="12">
    <location>
        <begin position="1"/>
        <end position="48"/>
    </location>
</feature>
<evidence type="ECO:0000256" key="6">
    <source>
        <dbReference type="ARBA" id="ARBA00022723"/>
    </source>
</evidence>
<dbReference type="OrthoDB" id="4788989at2759"/>
<dbReference type="GO" id="GO:0016874">
    <property type="term" value="F:ligase activity"/>
    <property type="evidence" value="ECO:0007669"/>
    <property type="project" value="UniProtKB-KW"/>
</dbReference>
<comment type="function">
    <text evidence="10">E3 ubiquitin-protein ligase that mediates ubiquitination and subsequent proteasomal degradation of target proteins. E3 ubiquitin ligases accept ubiquitin from an E2 ubiquitin-conjugating enzyme in the form of a thioester and then directly transfers the ubiquitin to targeted substrates. It probably triggers the ubiquitin-mediated degradation of different substrates.</text>
</comment>
<evidence type="ECO:0000256" key="12">
    <source>
        <dbReference type="SAM" id="MobiDB-lite"/>
    </source>
</evidence>
<keyword evidence="7 11" id="KW-0863">Zinc-finger</keyword>
<feature type="domain" description="RING-type" evidence="13">
    <location>
        <begin position="85"/>
        <end position="121"/>
    </location>
</feature>
<proteinExistence type="inferred from homology"/>
<keyword evidence="15" id="KW-0436">Ligase</keyword>
<evidence type="ECO:0000256" key="5">
    <source>
        <dbReference type="ARBA" id="ARBA00022679"/>
    </source>
</evidence>
<evidence type="ECO:0000313" key="16">
    <source>
        <dbReference type="Proteomes" id="UP000593562"/>
    </source>
</evidence>
<name>A0A7J7CX90_TRIWF</name>
<dbReference type="PANTHER" id="PTHR46632:SF16">
    <property type="entry name" value="E3 UBIQUITIN-PROTEIN LIGASE SINA-LIKE 10"/>
    <property type="match status" value="1"/>
</dbReference>
<dbReference type="PROSITE" id="PS50089">
    <property type="entry name" value="ZF_RING_2"/>
    <property type="match status" value="1"/>
</dbReference>
<dbReference type="FunCoup" id="A0A7J7CX90">
    <property type="interactions" value="1339"/>
</dbReference>
<dbReference type="EC" id="2.3.2.27" evidence="4"/>
<evidence type="ECO:0000256" key="2">
    <source>
        <dbReference type="ARBA" id="ARBA00004906"/>
    </source>
</evidence>
<dbReference type="SUPFAM" id="SSF57850">
    <property type="entry name" value="RING/U-box"/>
    <property type="match status" value="1"/>
</dbReference>
<dbReference type="UniPathway" id="UPA00143"/>
<evidence type="ECO:0000256" key="8">
    <source>
        <dbReference type="ARBA" id="ARBA00022786"/>
    </source>
</evidence>
<accession>A0A7J7CX90</accession>
<comment type="pathway">
    <text evidence="2">Protein modification; protein ubiquitination.</text>
</comment>
<comment type="similarity">
    <text evidence="3">Belongs to the SINA (Seven in absentia) family.</text>
</comment>
<keyword evidence="16" id="KW-1185">Reference proteome</keyword>
<feature type="domain" description="SIAH-type" evidence="14">
    <location>
        <begin position="138"/>
        <end position="196"/>
    </location>
</feature>
<dbReference type="GO" id="GO:0008270">
    <property type="term" value="F:zinc ion binding"/>
    <property type="evidence" value="ECO:0007669"/>
    <property type="project" value="UniProtKB-KW"/>
</dbReference>
<dbReference type="CDD" id="cd16571">
    <property type="entry name" value="RING-HC_SIAHs"/>
    <property type="match status" value="1"/>
</dbReference>
<dbReference type="InterPro" id="IPR013010">
    <property type="entry name" value="Znf_SIAH"/>
</dbReference>
<evidence type="ECO:0000256" key="9">
    <source>
        <dbReference type="ARBA" id="ARBA00022833"/>
    </source>
</evidence>
<comment type="caution">
    <text evidence="15">The sequence shown here is derived from an EMBL/GenBank/DDBJ whole genome shotgun (WGS) entry which is preliminary data.</text>
</comment>
<protein>
    <recommendedName>
        <fullName evidence="4">RING-type E3 ubiquitin transferase</fullName>
        <ecNumber evidence="4">2.3.2.27</ecNumber>
    </recommendedName>
</protein>
<evidence type="ECO:0000259" key="13">
    <source>
        <dbReference type="PROSITE" id="PS50089"/>
    </source>
</evidence>
<keyword evidence="9" id="KW-0862">Zinc</keyword>
<comment type="catalytic activity">
    <reaction evidence="1">
        <text>S-ubiquitinyl-[E2 ubiquitin-conjugating enzyme]-L-cysteine + [acceptor protein]-L-lysine = [E2 ubiquitin-conjugating enzyme]-L-cysteine + N(6)-ubiquitinyl-[acceptor protein]-L-lysine.</text>
        <dbReference type="EC" id="2.3.2.27"/>
    </reaction>
</comment>
<keyword evidence="5" id="KW-0808">Transferase</keyword>
<evidence type="ECO:0000256" key="7">
    <source>
        <dbReference type="ARBA" id="ARBA00022771"/>
    </source>
</evidence>
<dbReference type="Gene3D" id="3.30.40.10">
    <property type="entry name" value="Zinc/RING finger domain, C3HC4 (zinc finger)"/>
    <property type="match status" value="1"/>
</dbReference>
<dbReference type="Pfam" id="PF21362">
    <property type="entry name" value="Sina_RING"/>
    <property type="match status" value="1"/>
</dbReference>
<evidence type="ECO:0000256" key="10">
    <source>
        <dbReference type="ARBA" id="ARBA00024004"/>
    </source>
</evidence>
<dbReference type="Proteomes" id="UP000593562">
    <property type="component" value="Unassembled WGS sequence"/>
</dbReference>
<dbReference type="InterPro" id="IPR013083">
    <property type="entry name" value="Znf_RING/FYVE/PHD"/>
</dbReference>
<dbReference type="SUPFAM" id="SSF49599">
    <property type="entry name" value="TRAF domain-like"/>
    <property type="match status" value="1"/>
</dbReference>
<evidence type="ECO:0000256" key="3">
    <source>
        <dbReference type="ARBA" id="ARBA00009119"/>
    </source>
</evidence>
<evidence type="ECO:0000259" key="14">
    <source>
        <dbReference type="PROSITE" id="PS51081"/>
    </source>
</evidence>
<evidence type="ECO:0000256" key="11">
    <source>
        <dbReference type="PROSITE-ProRule" id="PRU00455"/>
    </source>
</evidence>
<sequence>MAKFSVGAEEDGEGPSNSCRLKRRRSVSPPSPENQSQEEDQTGATSFMLPPESSNCADGVGSGHIKTSKDVSVIVSLTEPEVLDCAICYEPLTIPVFQCENGHTACSQCCTQLRNKCPSCSLPIGYNRCRAIEKVLESVRLSCQYNPNGCKETMSYSKKRHHEKICIYSPYPCPFPNCSYCGSYKQFSVHFKRKHTGSVKHFQYNCTFRIQLHQTSDVRLVLQEDKGDLFVIRNDFEILGNAVTLRCFAPCSTMERHAYDLEVKTAEGTTLKIHSLAENIQSWEGMPVASGTFLLIPTDFFRADEYATLSVHIYHKGVGSGL</sequence>
<evidence type="ECO:0000256" key="4">
    <source>
        <dbReference type="ARBA" id="ARBA00012483"/>
    </source>
</evidence>
<keyword evidence="8" id="KW-0833">Ubl conjugation pathway</keyword>
<dbReference type="InterPro" id="IPR049548">
    <property type="entry name" value="Sina-like_RING"/>
</dbReference>
<dbReference type="EMBL" id="JAAARO010000013">
    <property type="protein sequence ID" value="KAF5738506.1"/>
    <property type="molecule type" value="Genomic_DNA"/>
</dbReference>
<dbReference type="GO" id="GO:0061630">
    <property type="term" value="F:ubiquitin protein ligase activity"/>
    <property type="evidence" value="ECO:0007669"/>
    <property type="project" value="UniProtKB-EC"/>
</dbReference>
<dbReference type="InParanoid" id="A0A7J7CX90"/>
<dbReference type="Pfam" id="PF21361">
    <property type="entry name" value="Sina_ZnF"/>
    <property type="match status" value="1"/>
</dbReference>
<dbReference type="GO" id="GO:0016567">
    <property type="term" value="P:protein ubiquitination"/>
    <property type="evidence" value="ECO:0007669"/>
    <property type="project" value="UniProtKB-UniPathway"/>
</dbReference>
<keyword evidence="6" id="KW-0479">Metal-binding</keyword>
<organism evidence="15 16">
    <name type="scientific">Tripterygium wilfordii</name>
    <name type="common">Thunder God vine</name>
    <dbReference type="NCBI Taxonomy" id="458696"/>
    <lineage>
        <taxon>Eukaryota</taxon>
        <taxon>Viridiplantae</taxon>
        <taxon>Streptophyta</taxon>
        <taxon>Embryophyta</taxon>
        <taxon>Tracheophyta</taxon>
        <taxon>Spermatophyta</taxon>
        <taxon>Magnoliopsida</taxon>
        <taxon>eudicotyledons</taxon>
        <taxon>Gunneridae</taxon>
        <taxon>Pentapetalae</taxon>
        <taxon>rosids</taxon>
        <taxon>fabids</taxon>
        <taxon>Celastrales</taxon>
        <taxon>Celastraceae</taxon>
        <taxon>Tripterygium</taxon>
    </lineage>
</organism>
<gene>
    <name evidence="15" type="ORF">HS088_TW13G01405</name>
</gene>
<dbReference type="PANTHER" id="PTHR46632">
    <property type="entry name" value="E3 UBIQUITIN-PROTEIN LIGASE SINA-LIKE 4"/>
    <property type="match status" value="1"/>
</dbReference>
<dbReference type="InterPro" id="IPR044286">
    <property type="entry name" value="SINL_plant"/>
</dbReference>
<dbReference type="AlphaFoldDB" id="A0A7J7CX90"/>